<protein>
    <submittedName>
        <fullName evidence="2">Uncharacterized protein</fullName>
    </submittedName>
</protein>
<dbReference type="STRING" id="663278.Ethha_0161"/>
<feature type="transmembrane region" description="Helical" evidence="1">
    <location>
        <begin position="94"/>
        <end position="116"/>
    </location>
</feature>
<evidence type="ECO:0000256" key="1">
    <source>
        <dbReference type="SAM" id="Phobius"/>
    </source>
</evidence>
<feature type="transmembrane region" description="Helical" evidence="1">
    <location>
        <begin position="30"/>
        <end position="50"/>
    </location>
</feature>
<organism evidence="2 3">
    <name type="scientific">Ethanoligenens harbinense (strain DSM 18485 / JCM 12961 / CGMCC 1.5033 / YUAN-3)</name>
    <dbReference type="NCBI Taxonomy" id="663278"/>
    <lineage>
        <taxon>Bacteria</taxon>
        <taxon>Bacillati</taxon>
        <taxon>Bacillota</taxon>
        <taxon>Clostridia</taxon>
        <taxon>Eubacteriales</taxon>
        <taxon>Oscillospiraceae</taxon>
        <taxon>Ethanoligenens</taxon>
    </lineage>
</organism>
<dbReference type="HOGENOM" id="CLU_2069582_0_0_9"/>
<name>E6U6L5_ETHHY</name>
<dbReference type="Proteomes" id="UP000001551">
    <property type="component" value="Chromosome"/>
</dbReference>
<keyword evidence="1" id="KW-0812">Transmembrane</keyword>
<keyword evidence="3" id="KW-1185">Reference proteome</keyword>
<evidence type="ECO:0000313" key="3">
    <source>
        <dbReference type="Proteomes" id="UP000001551"/>
    </source>
</evidence>
<proteinExistence type="predicted"/>
<sequence>MNRMVLESWAIVIIMGVAAYMFGRARRKAWSFRVLPLILAPLANIVYTPFAKELADRGSDAGAVRILVYIAAFAVTAVWVVFCARKLSPRVAKWGYISCTLAFTAIELIIFAVKLIRF</sequence>
<dbReference type="EMBL" id="CP002400">
    <property type="protein sequence ID" value="ADU25748.1"/>
    <property type="molecule type" value="Genomic_DNA"/>
</dbReference>
<accession>E6U6L5</accession>
<dbReference type="AlphaFoldDB" id="E6U6L5"/>
<reference evidence="2 3" key="1">
    <citation type="submission" date="2010-12" db="EMBL/GenBank/DDBJ databases">
        <title>Complete sequence of Ethanoligenens harbinense YUAN-3.</title>
        <authorList>
            <person name="Lucas S."/>
            <person name="Copeland A."/>
            <person name="Lapidus A."/>
            <person name="Cheng J.-F."/>
            <person name="Bruce D."/>
            <person name="Goodwin L."/>
            <person name="Pitluck S."/>
            <person name="Chertkov O."/>
            <person name="Misra M."/>
            <person name="Detter J.C."/>
            <person name="Han C."/>
            <person name="Tapia R."/>
            <person name="Land M."/>
            <person name="Hauser L."/>
            <person name="Jeffries C."/>
            <person name="Kyrpides N."/>
            <person name="Ivanova N."/>
            <person name="Mikhailova N."/>
            <person name="Wang A."/>
            <person name="Mouttaki H."/>
            <person name="He Z."/>
            <person name="Zhou J."/>
            <person name="Hemme C.L."/>
            <person name="Woyke T."/>
        </authorList>
    </citation>
    <scope>NUCLEOTIDE SEQUENCE [LARGE SCALE GENOMIC DNA]</scope>
    <source>
        <strain evidence="3">DSM 18485 / JCM 12961 / CGMCC 1.5033 / YUAN-3</strain>
    </source>
</reference>
<feature type="transmembrane region" description="Helical" evidence="1">
    <location>
        <begin position="6"/>
        <end position="23"/>
    </location>
</feature>
<evidence type="ECO:0000313" key="2">
    <source>
        <dbReference type="EMBL" id="ADU25748.1"/>
    </source>
</evidence>
<gene>
    <name evidence="2" type="ordered locus">Ethha_0161</name>
</gene>
<keyword evidence="1" id="KW-0472">Membrane</keyword>
<feature type="transmembrane region" description="Helical" evidence="1">
    <location>
        <begin position="62"/>
        <end position="82"/>
    </location>
</feature>
<dbReference type="KEGG" id="eha:Ethha_0161"/>
<keyword evidence="1" id="KW-1133">Transmembrane helix</keyword>